<dbReference type="EMBL" id="VDMD01000023">
    <property type="protein sequence ID" value="TRM60236.1"/>
    <property type="molecule type" value="Genomic_DNA"/>
</dbReference>
<dbReference type="Proteomes" id="UP000320762">
    <property type="component" value="Unassembled WGS sequence"/>
</dbReference>
<proteinExistence type="predicted"/>
<evidence type="ECO:0000313" key="2">
    <source>
        <dbReference type="Proteomes" id="UP000320762"/>
    </source>
</evidence>
<sequence length="115" mass="12778">MNVMLTCSSRLLSICLCLPRLVLLLCLLSNLGDNLKLALLHLRNFLSPSLHHLSVGLCPSFDMIICTVATYSYDDTLSQIQCLQPNDLPFRLVLASYSPLTIPKVPVAVYICSKR</sequence>
<comment type="caution">
    <text evidence="1">The sequence shown here is derived from an EMBL/GenBank/DDBJ whole genome shotgun (WGS) entry which is preliminary data.</text>
</comment>
<evidence type="ECO:0000313" key="1">
    <source>
        <dbReference type="EMBL" id="TRM60236.1"/>
    </source>
</evidence>
<keyword evidence="2" id="KW-1185">Reference proteome</keyword>
<accession>A0A550C696</accession>
<organism evidence="1 2">
    <name type="scientific">Schizophyllum amplum</name>
    <dbReference type="NCBI Taxonomy" id="97359"/>
    <lineage>
        <taxon>Eukaryota</taxon>
        <taxon>Fungi</taxon>
        <taxon>Dikarya</taxon>
        <taxon>Basidiomycota</taxon>
        <taxon>Agaricomycotina</taxon>
        <taxon>Agaricomycetes</taxon>
        <taxon>Agaricomycetidae</taxon>
        <taxon>Agaricales</taxon>
        <taxon>Schizophyllaceae</taxon>
        <taxon>Schizophyllum</taxon>
    </lineage>
</organism>
<gene>
    <name evidence="1" type="ORF">BD626DRAFT_505877</name>
</gene>
<dbReference type="AlphaFoldDB" id="A0A550C696"/>
<reference evidence="1 2" key="1">
    <citation type="journal article" date="2019" name="New Phytol.">
        <title>Comparative genomics reveals unique wood-decay strategies and fruiting body development in the Schizophyllaceae.</title>
        <authorList>
            <person name="Almasi E."/>
            <person name="Sahu N."/>
            <person name="Krizsan K."/>
            <person name="Balint B."/>
            <person name="Kovacs G.M."/>
            <person name="Kiss B."/>
            <person name="Cseklye J."/>
            <person name="Drula E."/>
            <person name="Henrissat B."/>
            <person name="Nagy I."/>
            <person name="Chovatia M."/>
            <person name="Adam C."/>
            <person name="LaButti K."/>
            <person name="Lipzen A."/>
            <person name="Riley R."/>
            <person name="Grigoriev I.V."/>
            <person name="Nagy L.G."/>
        </authorList>
    </citation>
    <scope>NUCLEOTIDE SEQUENCE [LARGE SCALE GENOMIC DNA]</scope>
    <source>
        <strain evidence="1 2">NL-1724</strain>
    </source>
</reference>
<protein>
    <submittedName>
        <fullName evidence="1">Uncharacterized protein</fullName>
    </submittedName>
</protein>
<name>A0A550C696_9AGAR</name>